<dbReference type="CDD" id="cd13981">
    <property type="entry name" value="STKc_Bub1_BubR1"/>
    <property type="match status" value="1"/>
</dbReference>
<dbReference type="PANTHER" id="PTHR14030">
    <property type="entry name" value="MITOTIC CHECKPOINT SERINE/THREONINE-PROTEIN KINASE BUB1"/>
    <property type="match status" value="1"/>
</dbReference>
<evidence type="ECO:0000256" key="3">
    <source>
        <dbReference type="ARBA" id="ARBA00022838"/>
    </source>
</evidence>
<evidence type="ECO:0000256" key="4">
    <source>
        <dbReference type="ARBA" id="ARBA00023328"/>
    </source>
</evidence>
<evidence type="ECO:0000256" key="5">
    <source>
        <dbReference type="SAM" id="MobiDB-lite"/>
    </source>
</evidence>
<dbReference type="PROSITE" id="PS50011">
    <property type="entry name" value="PROTEIN_KINASE_DOM"/>
    <property type="match status" value="1"/>
</dbReference>
<feature type="region of interest" description="Disordered" evidence="5">
    <location>
        <begin position="239"/>
        <end position="258"/>
    </location>
</feature>
<feature type="compositionally biased region" description="Polar residues" evidence="5">
    <location>
        <begin position="609"/>
        <end position="623"/>
    </location>
</feature>
<dbReference type="GO" id="GO:0005634">
    <property type="term" value="C:nucleus"/>
    <property type="evidence" value="ECO:0007669"/>
    <property type="project" value="TreeGrafter"/>
</dbReference>
<keyword evidence="2" id="KW-0158">Chromosome</keyword>
<keyword evidence="8" id="KW-0808">Transferase</keyword>
<evidence type="ECO:0000313" key="9">
    <source>
        <dbReference type="Proteomes" id="UP001187734"/>
    </source>
</evidence>
<feature type="region of interest" description="Disordered" evidence="5">
    <location>
        <begin position="512"/>
        <end position="536"/>
    </location>
</feature>
<dbReference type="InterPro" id="IPR011009">
    <property type="entry name" value="Kinase-like_dom_sf"/>
</dbReference>
<dbReference type="SUPFAM" id="SSF56112">
    <property type="entry name" value="Protein kinase-like (PK-like)"/>
    <property type="match status" value="1"/>
</dbReference>
<feature type="compositionally biased region" description="Acidic residues" evidence="5">
    <location>
        <begin position="763"/>
        <end position="774"/>
    </location>
</feature>
<dbReference type="Gene3D" id="1.25.40.430">
    <property type="match status" value="1"/>
</dbReference>
<feature type="compositionally biased region" description="Polar residues" evidence="5">
    <location>
        <begin position="573"/>
        <end position="582"/>
    </location>
</feature>
<sequence length="1249" mass="139401">MSGSGDLIDFDLIEGQKENIQSLPGGRSAKKLAQLYSRSPLHKQSTPTPSDTRNVNDCIRAEFEEEVENIAESDDPLDVFERFVRWTLDAYPSAQATPQSQLHTLLERATKTFIGSAQYKNDPRYLKLWVHYIHFFSDTPRETYMFLSRHGIGESLALFYEEYAAWLEGAGRLAQAEEVYKLGIEREARPVQRLLRKFKEFEERVAQQPDAMNEPSSPALPTMRPALASKVDPFAAVRAADPQAARPASGGSGKSGKAKLAIFSDTDTQPSAMSSMSSGSKGWDSIGSLADRKKENSVEAKPWAGETLQAGGKKSTAPKMSIFRDQSLSQIQNIVVVPSKHQISLHPQTGKKERVFVDLAAIYPTPEEIGTELSFEEIMATNRGWLDHSWEEEKFDESLVPEPAVLPEIEDISKGVGEKLMIHQDPVNKLSIHQDPVDKLMIHPDPVGNLAIHKDPVQKLVIHQDSSTKLAIHKDVVQYDENGRAIEQPRGPRGGKKKKAIEVNETQIIKAKLDSPSRPKLKKKNTSEPTMTLHTKAATDDIYDIFNAPLKPADQEEEESADEDDYESDDNYTTDAESTGTTRHMDPGEAGDDDDDNDNDDDNDETSDAKSLSEWSDFSTQKHIPNIDGGEDVEEERTEQHDTHLSDLIDASLPEPNQDFHEALDDTDQQSRTGEEQDEDEDVEELETPTSEGFHPQSRTTFVPIPPEDYEPPTRPFRDPAEVANNRLPFMTPITERTEMSLDMTMPRHEYKTPCKKDSSMTIDEEDEDEESSDLEPLSSPLRDMVNDAPPAPKMSAPLAPKSVGPLGKSIPSKPLPPKGPIIKDAQCNPVDESVRSEIISKMLPPLSSYSGFYDHRDEKYERGGEIRKFAKALSKASKSGERTGPITSPVVIQFPGTQSTYTIKKELGAGAFAPVYLVENSAPEADENDENAIPTMGKGAFAVSHRSETEALKMENPPTPWEFHMMRLSHTRLGPQHRASASLSYAHEMHLYQDEAFLFLPYHPHGTLLDVVNFFRAEPSAVMDEQLAMFFTIELLRTVEALHSKGVLHGDLKADNCLLRLDALWEDASLTSQWKADGTGGWSSRGVVLIDFGRGIDMRAFVPEVEFIADWKTSAQDCAEMREGRPWTWQIDYHGLAGTIHTLLFGKYIETVRCDQGGLGKSGRRYKIRESLKRYWQTDIWSDCFELLLNPGAAAATGSEDGGKMPVLKSMKSIRERMETWLEANCERGVGLKSVMGKLEATFGKSRK</sequence>
<accession>A0AAE8MCY4</accession>
<feature type="domain" description="BUB1 N-terminal" evidence="7">
    <location>
        <begin position="63"/>
        <end position="226"/>
    </location>
</feature>
<comment type="caution">
    <text evidence="8">The sequence shown here is derived from an EMBL/GenBank/DDBJ whole genome shotgun (WGS) entry which is preliminary data.</text>
</comment>
<dbReference type="InterPro" id="IPR012572">
    <property type="entry name" value="Mad3/Bub1_II"/>
</dbReference>
<dbReference type="Proteomes" id="UP001187734">
    <property type="component" value="Unassembled WGS sequence"/>
</dbReference>
<dbReference type="Gene3D" id="1.10.510.10">
    <property type="entry name" value="Transferase(Phosphotransferase) domain 1"/>
    <property type="match status" value="1"/>
</dbReference>
<feature type="compositionally biased region" description="Basic and acidic residues" evidence="5">
    <location>
        <begin position="736"/>
        <end position="759"/>
    </location>
</feature>
<dbReference type="InterPro" id="IPR013212">
    <property type="entry name" value="Mad3/Bub1_I"/>
</dbReference>
<dbReference type="FunFam" id="1.25.40.430:FF:000003">
    <property type="entry name" value="Checkpoint serine/threonine-protein kinase BUB1"/>
    <property type="match status" value="1"/>
</dbReference>
<dbReference type="InterPro" id="IPR000719">
    <property type="entry name" value="Prot_kinase_dom"/>
</dbReference>
<keyword evidence="3" id="KW-0995">Kinetochore</keyword>
<dbReference type="InterPro" id="IPR008271">
    <property type="entry name" value="Ser/Thr_kinase_AS"/>
</dbReference>
<gene>
    <name evidence="8" type="ORF">FTOL_08552</name>
</gene>
<dbReference type="GO" id="GO:0051754">
    <property type="term" value="P:meiotic sister chromatid cohesion, centromeric"/>
    <property type="evidence" value="ECO:0007669"/>
    <property type="project" value="TreeGrafter"/>
</dbReference>
<dbReference type="AlphaFoldDB" id="A0AAE8MCY4"/>
<dbReference type="InterPro" id="IPR015661">
    <property type="entry name" value="Bub1/Mad3"/>
</dbReference>
<feature type="region of interest" description="Disordered" evidence="5">
    <location>
        <begin position="550"/>
        <end position="805"/>
    </location>
</feature>
<feature type="compositionally biased region" description="Acidic residues" evidence="5">
    <location>
        <begin position="676"/>
        <end position="687"/>
    </location>
</feature>
<dbReference type="GO" id="GO:0007094">
    <property type="term" value="P:mitotic spindle assembly checkpoint signaling"/>
    <property type="evidence" value="ECO:0007669"/>
    <property type="project" value="InterPro"/>
</dbReference>
<keyword evidence="8" id="KW-0418">Kinase</keyword>
<dbReference type="SMART" id="SM00220">
    <property type="entry name" value="S_TKc"/>
    <property type="match status" value="1"/>
</dbReference>
<dbReference type="PROSITE" id="PS51489">
    <property type="entry name" value="BUB1_N"/>
    <property type="match status" value="1"/>
</dbReference>
<evidence type="ECO:0000256" key="1">
    <source>
        <dbReference type="ARBA" id="ARBA00004629"/>
    </source>
</evidence>
<dbReference type="GO" id="GO:0032991">
    <property type="term" value="C:protein-containing complex"/>
    <property type="evidence" value="ECO:0007669"/>
    <property type="project" value="UniProtKB-ARBA"/>
</dbReference>
<dbReference type="EMBL" id="ONZP01000302">
    <property type="protein sequence ID" value="SPJ80160.1"/>
    <property type="molecule type" value="Genomic_DNA"/>
</dbReference>
<feature type="compositionally biased region" description="Low complexity" evidence="5">
    <location>
        <begin position="239"/>
        <end position="249"/>
    </location>
</feature>
<evidence type="ECO:0000313" key="8">
    <source>
        <dbReference type="EMBL" id="SPJ80160.1"/>
    </source>
</evidence>
<proteinExistence type="predicted"/>
<dbReference type="Pfam" id="PF08311">
    <property type="entry name" value="Mad3_BUB1_I"/>
    <property type="match status" value="1"/>
</dbReference>
<keyword evidence="8" id="KW-0723">Serine/threonine-protein kinase</keyword>
<dbReference type="GO" id="GO:0000776">
    <property type="term" value="C:kinetochore"/>
    <property type="evidence" value="ECO:0007669"/>
    <property type="project" value="UniProtKB-KW"/>
</dbReference>
<comment type="subcellular location">
    <subcellularLocation>
        <location evidence="1">Chromosome</location>
        <location evidence="1">Centromere</location>
        <location evidence="1">Kinetochore</location>
    </subcellularLocation>
</comment>
<feature type="compositionally biased region" description="Acidic residues" evidence="5">
    <location>
        <begin position="589"/>
        <end position="606"/>
    </location>
</feature>
<dbReference type="SMART" id="SM00777">
    <property type="entry name" value="Mad3_BUB1_I"/>
    <property type="match status" value="1"/>
</dbReference>
<dbReference type="GO" id="GO:0005524">
    <property type="term" value="F:ATP binding"/>
    <property type="evidence" value="ECO:0007669"/>
    <property type="project" value="InterPro"/>
</dbReference>
<feature type="domain" description="Protein kinase" evidence="6">
    <location>
        <begin position="902"/>
        <end position="1249"/>
    </location>
</feature>
<dbReference type="GO" id="GO:0004674">
    <property type="term" value="F:protein serine/threonine kinase activity"/>
    <property type="evidence" value="ECO:0007669"/>
    <property type="project" value="UniProtKB-KW"/>
</dbReference>
<evidence type="ECO:0000259" key="6">
    <source>
        <dbReference type="PROSITE" id="PS50011"/>
    </source>
</evidence>
<dbReference type="PROSITE" id="PS00108">
    <property type="entry name" value="PROTEIN_KINASE_ST"/>
    <property type="match status" value="1"/>
</dbReference>
<keyword evidence="4" id="KW-0137">Centromere</keyword>
<dbReference type="Pfam" id="PF00069">
    <property type="entry name" value="Pkinase"/>
    <property type="match status" value="1"/>
</dbReference>
<dbReference type="PANTHER" id="PTHR14030:SF4">
    <property type="entry name" value="BUB1 KINASE, ISOFORM A-RELATED"/>
    <property type="match status" value="1"/>
</dbReference>
<keyword evidence="9" id="KW-1185">Reference proteome</keyword>
<evidence type="ECO:0000256" key="2">
    <source>
        <dbReference type="ARBA" id="ARBA00022454"/>
    </source>
</evidence>
<feature type="compositionally biased region" description="Acidic residues" evidence="5">
    <location>
        <begin position="555"/>
        <end position="572"/>
    </location>
</feature>
<evidence type="ECO:0000259" key="7">
    <source>
        <dbReference type="PROSITE" id="PS51489"/>
    </source>
</evidence>
<reference evidence="8" key="1">
    <citation type="submission" date="2018-03" db="EMBL/GenBank/DDBJ databases">
        <authorList>
            <person name="Guldener U."/>
        </authorList>
    </citation>
    <scope>NUCLEOTIDE SEQUENCE</scope>
</reference>
<name>A0AAE8MCY4_9HYPO</name>
<protein>
    <submittedName>
        <fullName evidence="8">Probable mitotic checkpoint serine/threonine protein kinase</fullName>
    </submittedName>
</protein>
<organism evidence="8 9">
    <name type="scientific">Fusarium torulosum</name>
    <dbReference type="NCBI Taxonomy" id="33205"/>
    <lineage>
        <taxon>Eukaryota</taxon>
        <taxon>Fungi</taxon>
        <taxon>Dikarya</taxon>
        <taxon>Ascomycota</taxon>
        <taxon>Pezizomycotina</taxon>
        <taxon>Sordariomycetes</taxon>
        <taxon>Hypocreomycetidae</taxon>
        <taxon>Hypocreales</taxon>
        <taxon>Nectriaceae</taxon>
        <taxon>Fusarium</taxon>
    </lineage>
</organism>
<dbReference type="Pfam" id="PF08171">
    <property type="entry name" value="Mad3_BUB1_II"/>
    <property type="match status" value="1"/>
</dbReference>
<feature type="compositionally biased region" description="Basic and acidic residues" evidence="5">
    <location>
        <begin position="638"/>
        <end position="647"/>
    </location>
</feature>